<sequence length="225" mass="25448">MKLLVTGGYGFIGSNFINLASQSNYKITNVDNVTYAADKNNIRVENINNIEIDIADYPNIEKTILDFKPDAVVHFAAESHVDNSIEDPYIFLNTNILGTYNLLQACSKLENNFHFIHISTDEVFGELGKEGFFNEKTNYDPKSPYSASKASSDHLVRAWQNTYGFPATIVNCCNNYGPNQHKEKLIPKIITNCFTNKDIPIYGKGDNVRDWIFVEDFCKAILLIL</sequence>
<dbReference type="InterPro" id="IPR016040">
    <property type="entry name" value="NAD(P)-bd_dom"/>
</dbReference>
<reference evidence="2" key="1">
    <citation type="submission" date="2018-05" db="EMBL/GenBank/DDBJ databases">
        <authorList>
            <person name="Lanie J.A."/>
            <person name="Ng W.-L."/>
            <person name="Kazmierczak K.M."/>
            <person name="Andrzejewski T.M."/>
            <person name="Davidsen T.M."/>
            <person name="Wayne K.J."/>
            <person name="Tettelin H."/>
            <person name="Glass J.I."/>
            <person name="Rusch D."/>
            <person name="Podicherti R."/>
            <person name="Tsui H.-C.T."/>
            <person name="Winkler M.E."/>
        </authorList>
    </citation>
    <scope>NUCLEOTIDE SEQUENCE</scope>
</reference>
<evidence type="ECO:0000313" key="2">
    <source>
        <dbReference type="EMBL" id="SVD28942.1"/>
    </source>
</evidence>
<dbReference type="SUPFAM" id="SSF51735">
    <property type="entry name" value="NAD(P)-binding Rossmann-fold domains"/>
    <property type="match status" value="1"/>
</dbReference>
<dbReference type="AlphaFoldDB" id="A0A382U4N9"/>
<organism evidence="2">
    <name type="scientific">marine metagenome</name>
    <dbReference type="NCBI Taxonomy" id="408172"/>
    <lineage>
        <taxon>unclassified sequences</taxon>
        <taxon>metagenomes</taxon>
        <taxon>ecological metagenomes</taxon>
    </lineage>
</organism>
<feature type="domain" description="NAD(P)-binding" evidence="1">
    <location>
        <begin position="4"/>
        <end position="225"/>
    </location>
</feature>
<dbReference type="EMBL" id="UINC01141290">
    <property type="protein sequence ID" value="SVD28942.1"/>
    <property type="molecule type" value="Genomic_DNA"/>
</dbReference>
<dbReference type="Pfam" id="PF16363">
    <property type="entry name" value="GDP_Man_Dehyd"/>
    <property type="match status" value="1"/>
</dbReference>
<dbReference type="InterPro" id="IPR036291">
    <property type="entry name" value="NAD(P)-bd_dom_sf"/>
</dbReference>
<dbReference type="Gene3D" id="3.40.50.720">
    <property type="entry name" value="NAD(P)-binding Rossmann-like Domain"/>
    <property type="match status" value="1"/>
</dbReference>
<feature type="non-terminal residue" evidence="2">
    <location>
        <position position="225"/>
    </location>
</feature>
<protein>
    <recommendedName>
        <fullName evidence="1">NAD(P)-binding domain-containing protein</fullName>
    </recommendedName>
</protein>
<evidence type="ECO:0000259" key="1">
    <source>
        <dbReference type="Pfam" id="PF16363"/>
    </source>
</evidence>
<dbReference type="Gene3D" id="3.90.25.10">
    <property type="entry name" value="UDP-galactose 4-epimerase, domain 1"/>
    <property type="match status" value="1"/>
</dbReference>
<accession>A0A382U4N9</accession>
<dbReference type="PANTHER" id="PTHR43000">
    <property type="entry name" value="DTDP-D-GLUCOSE 4,6-DEHYDRATASE-RELATED"/>
    <property type="match status" value="1"/>
</dbReference>
<name>A0A382U4N9_9ZZZZ</name>
<proteinExistence type="predicted"/>
<gene>
    <name evidence="2" type="ORF">METZ01_LOCUS381796</name>
</gene>